<protein>
    <recommendedName>
        <fullName evidence="4 10">4-alpha-glucanotransferase</fullName>
        <ecNumber evidence="3 10">2.4.1.25</ecNumber>
    </recommendedName>
    <alternativeName>
        <fullName evidence="8 10">Amylomaltase</fullName>
    </alternativeName>
    <alternativeName>
        <fullName evidence="9 10">Disproportionating enzyme</fullName>
    </alternativeName>
</protein>
<evidence type="ECO:0000256" key="6">
    <source>
        <dbReference type="ARBA" id="ARBA00022679"/>
    </source>
</evidence>
<reference evidence="11 12" key="1">
    <citation type="submission" date="2021-02" db="EMBL/GenBank/DDBJ databases">
        <authorList>
            <person name="Lee D.-H."/>
        </authorList>
    </citation>
    <scope>NUCLEOTIDE SEQUENCE [LARGE SCALE GENOMIC DNA]</scope>
    <source>
        <strain evidence="11 12">UL073</strain>
    </source>
</reference>
<dbReference type="EMBL" id="JAFEUP010000004">
    <property type="protein sequence ID" value="MBM7061890.1"/>
    <property type="molecule type" value="Genomic_DNA"/>
</dbReference>
<dbReference type="NCBIfam" id="TIGR00217">
    <property type="entry name" value="malQ"/>
    <property type="match status" value="1"/>
</dbReference>
<evidence type="ECO:0000256" key="9">
    <source>
        <dbReference type="ARBA" id="ARBA00031501"/>
    </source>
</evidence>
<proteinExistence type="inferred from homology"/>
<evidence type="ECO:0000256" key="2">
    <source>
        <dbReference type="ARBA" id="ARBA00005684"/>
    </source>
</evidence>
<keyword evidence="6 10" id="KW-0808">Transferase</keyword>
<keyword evidence="7 10" id="KW-0119">Carbohydrate metabolism</keyword>
<keyword evidence="5 10" id="KW-0328">Glycosyltransferase</keyword>
<dbReference type="InterPro" id="IPR003385">
    <property type="entry name" value="Glyco_hydro_77"/>
</dbReference>
<dbReference type="RefSeq" id="WP_205349082.1">
    <property type="nucleotide sequence ID" value="NZ_JAFEUP010000004.1"/>
</dbReference>
<evidence type="ECO:0000256" key="7">
    <source>
        <dbReference type="ARBA" id="ARBA00023277"/>
    </source>
</evidence>
<comment type="similarity">
    <text evidence="2 10">Belongs to the disproportionating enzyme family.</text>
</comment>
<dbReference type="Proteomes" id="UP000717995">
    <property type="component" value="Unassembled WGS sequence"/>
</dbReference>
<evidence type="ECO:0000256" key="10">
    <source>
        <dbReference type="RuleBase" id="RU361207"/>
    </source>
</evidence>
<dbReference type="PANTHER" id="PTHR32438:SF5">
    <property type="entry name" value="4-ALPHA-GLUCANOTRANSFERASE DPE1, CHLOROPLASTIC_AMYLOPLASTIC"/>
    <property type="match status" value="1"/>
</dbReference>
<dbReference type="PANTHER" id="PTHR32438">
    <property type="entry name" value="4-ALPHA-GLUCANOTRANSFERASE DPE1, CHLOROPLASTIC/AMYLOPLASTIC"/>
    <property type="match status" value="1"/>
</dbReference>
<comment type="caution">
    <text evidence="11">The sequence shown here is derived from an EMBL/GenBank/DDBJ whole genome shotgun (WGS) entry which is preliminary data.</text>
</comment>
<dbReference type="GO" id="GO:0004134">
    <property type="term" value="F:4-alpha-glucanotransferase activity"/>
    <property type="evidence" value="ECO:0007669"/>
    <property type="project" value="UniProtKB-EC"/>
</dbReference>
<organism evidence="11 12">
    <name type="scientific">Zestomonas insulae</name>
    <dbReference type="NCBI Taxonomy" id="2809017"/>
    <lineage>
        <taxon>Bacteria</taxon>
        <taxon>Pseudomonadati</taxon>
        <taxon>Pseudomonadota</taxon>
        <taxon>Gammaproteobacteria</taxon>
        <taxon>Pseudomonadales</taxon>
        <taxon>Pseudomonadaceae</taxon>
        <taxon>Zestomonas</taxon>
    </lineage>
</organism>
<name>A0ABS2IGK7_9GAMM</name>
<evidence type="ECO:0000256" key="3">
    <source>
        <dbReference type="ARBA" id="ARBA00012560"/>
    </source>
</evidence>
<dbReference type="SUPFAM" id="SSF51445">
    <property type="entry name" value="(Trans)glycosidases"/>
    <property type="match status" value="1"/>
</dbReference>
<dbReference type="EC" id="2.4.1.25" evidence="3 10"/>
<dbReference type="InterPro" id="IPR017853">
    <property type="entry name" value="GH"/>
</dbReference>
<evidence type="ECO:0000256" key="8">
    <source>
        <dbReference type="ARBA" id="ARBA00031423"/>
    </source>
</evidence>
<evidence type="ECO:0000313" key="12">
    <source>
        <dbReference type="Proteomes" id="UP000717995"/>
    </source>
</evidence>
<gene>
    <name evidence="11" type="primary">malQ</name>
    <name evidence="11" type="ORF">JQX08_14360</name>
</gene>
<accession>A0ABS2IGK7</accession>
<sequence length="689" mass="75302">MSDAQLASLAERAGLSVHWTDAHGRPQQLTPEVQRSVLEALGYPAQSPQQIDASLAALSERQRQAPPGPLITLDAGDAASLTGHVAAHAPFQLHYEDGERLDGHLDHDGALPPLQRHGYHRLLVGDLDLTLAVAPAACPSVAELSGRPRIWGLAAQLYGLRRPGDGGLGDTQALENLLHSAATKGADALAISPIHAMFAANPRNYSPYSPSSRLFFNALHAAPAQVLGDAGLRQAIDDCDLAGELARLEALDLVDWPAVTRARQRLLRQLFQRFCAHPGPLAADFARFREDGGDALLQHCRFEALHAHLLARQQLYDWRNWPEPYRDPAHAAVVQFAHEHAAEVVYHAFCQWLIARCLAHAQRSARNAGMRVGLIADLAVGADGAGSQAWSRQAELLPELSVGAPPDVLNRSGQNWGVTAFSPEGLARHGFRAYIEMLRANLAHAGGIRIDHIMGLKRLWVIPRGVPADAGAYLNYPLTDLLRLLALESTRHQALVIGEDLGTVPDGLRGELARRNILGMRVLLFEQQHGRFVAARDWPHDALATTTTHDLPSLRGWFAERDIHWREQAGHGSAEHHHADRHERAREIDALQIALREHGQPLETHPSHEARIDACIGFVADTPAPLVLLPLEDALGLGEQPNLPGPGDLHPNWRRRMPHPSAQLLEQPPAARRTALLDAACRAEGREHD</sequence>
<evidence type="ECO:0000256" key="1">
    <source>
        <dbReference type="ARBA" id="ARBA00000439"/>
    </source>
</evidence>
<evidence type="ECO:0000256" key="5">
    <source>
        <dbReference type="ARBA" id="ARBA00022676"/>
    </source>
</evidence>
<evidence type="ECO:0000256" key="4">
    <source>
        <dbReference type="ARBA" id="ARBA00020295"/>
    </source>
</evidence>
<dbReference type="Gene3D" id="3.20.20.80">
    <property type="entry name" value="Glycosidases"/>
    <property type="match status" value="1"/>
</dbReference>
<keyword evidence="12" id="KW-1185">Reference proteome</keyword>
<dbReference type="Pfam" id="PF02446">
    <property type="entry name" value="Glyco_hydro_77"/>
    <property type="match status" value="1"/>
</dbReference>
<evidence type="ECO:0000313" key="11">
    <source>
        <dbReference type="EMBL" id="MBM7061890.1"/>
    </source>
</evidence>
<comment type="catalytic activity">
    <reaction evidence="1 10">
        <text>Transfers a segment of a (1-&gt;4)-alpha-D-glucan to a new position in an acceptor, which may be glucose or a (1-&gt;4)-alpha-D-glucan.</text>
        <dbReference type="EC" id="2.4.1.25"/>
    </reaction>
</comment>